<evidence type="ECO:0000313" key="2">
    <source>
        <dbReference type="Proteomes" id="UP000292362"/>
    </source>
</evidence>
<accession>A0A4Q9L0Q3</accession>
<dbReference type="AlphaFoldDB" id="A0A4Q9L0Q3"/>
<dbReference type="VEuPathDB" id="MicrosporidiaDB:CWI37_0954p0010"/>
<proteinExistence type="predicted"/>
<sequence>MQEDRIAAKNILQNKKYIPHTKRISYLSTLLPTHTTQPKKISFTYNTSLSLLQNINLNNTPSSNNLELKKFRVFLIKNLKNLKNLKKKSNIFLTIINSINNTTLPIKNDLFSWSPGKDYCDSYEFLLSLIKRNSFTQKYQKYFSKKAIITRNTTCKVINCLKLKAPITILPNIEIINKDTEIFSKYETTYTTSLPTENYTTPNLSLTDTYISSASPTSNISPNSSFSSINLHMSNFTVHKRVISHSYWCDKIHTTSSTTPIFSFLTPFKSSNKIFFLSTCLTFIEIEITGKRTVTAIVSLNKFITLIQGKEEEWLKTIGCV</sequence>
<name>A0A4Q9L0Q3_9MICR</name>
<reference evidence="1 2" key="1">
    <citation type="submission" date="2017-12" db="EMBL/GenBank/DDBJ databases">
        <authorList>
            <person name="Pombert J.-F."/>
            <person name="Haag K.L."/>
            <person name="Ebert D."/>
        </authorList>
    </citation>
    <scope>NUCLEOTIDE SEQUENCE [LARGE SCALE GENOMIC DNA]</scope>
    <source>
        <strain evidence="1">FI-OER-3-3</strain>
    </source>
</reference>
<organism evidence="1 2">
    <name type="scientific">Hamiltosporidium tvaerminnensis</name>
    <dbReference type="NCBI Taxonomy" id="1176355"/>
    <lineage>
        <taxon>Eukaryota</taxon>
        <taxon>Fungi</taxon>
        <taxon>Fungi incertae sedis</taxon>
        <taxon>Microsporidia</taxon>
        <taxon>Dubosqiidae</taxon>
        <taxon>Hamiltosporidium</taxon>
    </lineage>
</organism>
<comment type="caution">
    <text evidence="1">The sequence shown here is derived from an EMBL/GenBank/DDBJ whole genome shotgun (WGS) entry which is preliminary data.</text>
</comment>
<protein>
    <submittedName>
        <fullName evidence="1">Uncharacterized protein</fullName>
    </submittedName>
</protein>
<dbReference type="EMBL" id="PITJ01000954">
    <property type="protein sequence ID" value="TBU00606.1"/>
    <property type="molecule type" value="Genomic_DNA"/>
</dbReference>
<gene>
    <name evidence="1" type="ORF">CWI37_0954p0010</name>
</gene>
<dbReference type="Proteomes" id="UP000292362">
    <property type="component" value="Unassembled WGS sequence"/>
</dbReference>
<evidence type="ECO:0000313" key="1">
    <source>
        <dbReference type="EMBL" id="TBU00606.1"/>
    </source>
</evidence>